<feature type="region of interest" description="Disordered" evidence="3">
    <location>
        <begin position="79"/>
        <end position="108"/>
    </location>
</feature>
<evidence type="ECO:0000313" key="5">
    <source>
        <dbReference type="EMBL" id="KLL10989.1"/>
    </source>
</evidence>
<keyword evidence="1" id="KW-0805">Transcription regulation</keyword>
<comment type="caution">
    <text evidence="5">The sequence shown here is derived from an EMBL/GenBank/DDBJ whole genome shotgun (WGS) entry which is preliminary data.</text>
</comment>
<evidence type="ECO:0000256" key="1">
    <source>
        <dbReference type="ARBA" id="ARBA00023015"/>
    </source>
</evidence>
<evidence type="ECO:0000256" key="3">
    <source>
        <dbReference type="SAM" id="MobiDB-lite"/>
    </source>
</evidence>
<dbReference type="Proteomes" id="UP000035425">
    <property type="component" value="Unassembled WGS sequence"/>
</dbReference>
<dbReference type="InterPro" id="IPR041916">
    <property type="entry name" value="Anti_sigma_zinc_sf"/>
</dbReference>
<name>A0ABR5F2P5_9ACTN</name>
<keyword evidence="4" id="KW-1133">Transmembrane helix</keyword>
<protein>
    <recommendedName>
        <fullName evidence="7">Zinc-finger domain-containing protein</fullName>
    </recommendedName>
</protein>
<evidence type="ECO:0000256" key="4">
    <source>
        <dbReference type="SAM" id="Phobius"/>
    </source>
</evidence>
<evidence type="ECO:0000313" key="6">
    <source>
        <dbReference type="Proteomes" id="UP000035425"/>
    </source>
</evidence>
<evidence type="ECO:0008006" key="7">
    <source>
        <dbReference type="Google" id="ProtNLM"/>
    </source>
</evidence>
<reference evidence="5 6" key="1">
    <citation type="submission" date="2014-12" db="EMBL/GenBank/DDBJ databases">
        <title>Frankia sp. BMG5.1 draft genome.</title>
        <authorList>
            <person name="Gtari M."/>
            <person name="Ghodhbane-Gtari F."/>
            <person name="Nouioui I."/>
            <person name="Ktari A."/>
            <person name="Hezbri K."/>
            <person name="Mimouni W."/>
            <person name="Sbissi I."/>
            <person name="Ayari A."/>
            <person name="Yamanaka T."/>
            <person name="Normand P."/>
            <person name="Tisa L.S."/>
            <person name="Boudabous A."/>
        </authorList>
    </citation>
    <scope>NUCLEOTIDE SEQUENCE [LARGE SCALE GENOMIC DNA]</scope>
    <source>
        <strain evidence="5 6">BMG5.1</strain>
    </source>
</reference>
<feature type="compositionally biased region" description="Low complexity" evidence="3">
    <location>
        <begin position="122"/>
        <end position="137"/>
    </location>
</feature>
<gene>
    <name evidence="5" type="ORF">FrCorBMG51_14650</name>
</gene>
<keyword evidence="4" id="KW-0812">Transmembrane</keyword>
<feature type="compositionally biased region" description="Low complexity" evidence="3">
    <location>
        <begin position="211"/>
        <end position="235"/>
    </location>
</feature>
<feature type="region of interest" description="Disordered" evidence="3">
    <location>
        <begin position="201"/>
        <end position="235"/>
    </location>
</feature>
<accession>A0ABR5F2P5</accession>
<feature type="transmembrane region" description="Helical" evidence="4">
    <location>
        <begin position="156"/>
        <end position="177"/>
    </location>
</feature>
<keyword evidence="2" id="KW-0804">Transcription</keyword>
<sequence>MSAMTTDRHPDVEHLDAYAGGDLSVSAVELHVRGCPQCGETVAALRRVRHDLAALASVTMPEDVATRLYAALVSEQERYRPAGPDGGAHPGPAEADGRGLAPPRSVPRRPVRWLRPLSPLRPSRARTRSYPGAPGWTRGRGRPAGRPLRVGQVPPWLSAAAACLTVIVAVVGLVGVLGRNTGRSSVGEAVSQAVAPLSADITGSSEGTRRAAGADSSGSAAAPPAPAAPAATAAGGGETTTATAAIFAHTGHLLSISDIPRHTLDLLSGRIKGTFQAPLRDYGAAPAVPPAAAAALITELTQPDLRTCYLSLATQTGGNIIALDLVAFGGRPAVLVVLSVPTDPDKLQVIVLDERCGVTNIAAAMWYSTTTSRW</sequence>
<organism evidence="5 6">
    <name type="scientific">Protofrankia coriariae</name>
    <dbReference type="NCBI Taxonomy" id="1562887"/>
    <lineage>
        <taxon>Bacteria</taxon>
        <taxon>Bacillati</taxon>
        <taxon>Actinomycetota</taxon>
        <taxon>Actinomycetes</taxon>
        <taxon>Frankiales</taxon>
        <taxon>Frankiaceae</taxon>
        <taxon>Protofrankia</taxon>
    </lineage>
</organism>
<proteinExistence type="predicted"/>
<keyword evidence="4" id="KW-0472">Membrane</keyword>
<keyword evidence="6" id="KW-1185">Reference proteome</keyword>
<dbReference type="EMBL" id="JWIO01000022">
    <property type="protein sequence ID" value="KLL10989.1"/>
    <property type="molecule type" value="Genomic_DNA"/>
</dbReference>
<evidence type="ECO:0000256" key="2">
    <source>
        <dbReference type="ARBA" id="ARBA00023163"/>
    </source>
</evidence>
<dbReference type="Gene3D" id="1.10.10.1320">
    <property type="entry name" value="Anti-sigma factor, zinc-finger domain"/>
    <property type="match status" value="1"/>
</dbReference>
<feature type="region of interest" description="Disordered" evidence="3">
    <location>
        <begin position="122"/>
        <end position="145"/>
    </location>
</feature>